<comment type="similarity">
    <text evidence="3">Belongs to the SPCS2 family.</text>
</comment>
<dbReference type="Proteomes" id="UP000887578">
    <property type="component" value="Unplaced"/>
</dbReference>
<evidence type="ECO:0000313" key="15">
    <source>
        <dbReference type="Proteomes" id="UP000887578"/>
    </source>
</evidence>
<evidence type="ECO:0000256" key="3">
    <source>
        <dbReference type="ARBA" id="ARBA00007324"/>
    </source>
</evidence>
<dbReference type="AlphaFoldDB" id="A0A914PBK9"/>
<dbReference type="SUPFAM" id="SSF48371">
    <property type="entry name" value="ARM repeat"/>
    <property type="match status" value="1"/>
</dbReference>
<name>A0A914PBK9_9BILA</name>
<evidence type="ECO:0000256" key="6">
    <source>
        <dbReference type="ARBA" id="ARBA00022692"/>
    </source>
</evidence>
<keyword evidence="12" id="KW-0539">Nucleus</keyword>
<dbReference type="FunFam" id="1.25.40.770:FF:000001">
    <property type="entry name" value="Transcription initiation factor TFIID subunit 6"/>
    <property type="match status" value="1"/>
</dbReference>
<keyword evidence="7" id="KW-0256">Endoplasmic reticulum</keyword>
<dbReference type="WBParaSite" id="PDA_v2.g15536.t1">
    <property type="protein sequence ID" value="PDA_v2.g15536.t1"/>
    <property type="gene ID" value="PDA_v2.g15536"/>
</dbReference>
<evidence type="ECO:0000256" key="7">
    <source>
        <dbReference type="ARBA" id="ARBA00022824"/>
    </source>
</evidence>
<proteinExistence type="inferred from homology"/>
<dbReference type="GO" id="GO:0016251">
    <property type="term" value="F:RNA polymerase II general transcription initiation factor activity"/>
    <property type="evidence" value="ECO:0007669"/>
    <property type="project" value="InterPro"/>
</dbReference>
<dbReference type="GO" id="GO:0046695">
    <property type="term" value="C:SLIK (SAGA-like) complex"/>
    <property type="evidence" value="ECO:0007669"/>
    <property type="project" value="InterPro"/>
</dbReference>
<dbReference type="PANTHER" id="PTHR10221:SF9">
    <property type="entry name" value="TRANSCRIPTION INITIATION FACTOR TFIID SUBUNIT 6"/>
    <property type="match status" value="1"/>
</dbReference>
<comment type="subcellular location">
    <subcellularLocation>
        <location evidence="2">Endoplasmic reticulum membrane</location>
        <topology evidence="2">Multi-pass membrane protein</topology>
    </subcellularLocation>
    <subcellularLocation>
        <location evidence="1">Nucleus</location>
    </subcellularLocation>
</comment>
<dbReference type="Gene3D" id="1.25.40.770">
    <property type="entry name" value="TAF6, C-terminal HEAT repeat domain"/>
    <property type="match status" value="1"/>
</dbReference>
<evidence type="ECO:0000256" key="8">
    <source>
        <dbReference type="ARBA" id="ARBA00022989"/>
    </source>
</evidence>
<dbReference type="Pfam" id="PF06703">
    <property type="entry name" value="SPC25"/>
    <property type="match status" value="1"/>
</dbReference>
<evidence type="ECO:0000313" key="16">
    <source>
        <dbReference type="WBParaSite" id="PDA_v2.g15536.t1"/>
    </source>
</evidence>
<evidence type="ECO:0000256" key="11">
    <source>
        <dbReference type="ARBA" id="ARBA00023163"/>
    </source>
</evidence>
<dbReference type="GO" id="GO:0051123">
    <property type="term" value="P:RNA polymerase II preinitiation complex assembly"/>
    <property type="evidence" value="ECO:0007669"/>
    <property type="project" value="TreeGrafter"/>
</dbReference>
<feature type="domain" description="TAF6 C-terminal HEAT repeat" evidence="14">
    <location>
        <begin position="384"/>
        <end position="566"/>
    </location>
</feature>
<evidence type="ECO:0000256" key="9">
    <source>
        <dbReference type="ARBA" id="ARBA00023015"/>
    </source>
</evidence>
<dbReference type="GO" id="GO:0005787">
    <property type="term" value="C:signal peptidase complex"/>
    <property type="evidence" value="ECO:0007669"/>
    <property type="project" value="InterPro"/>
</dbReference>
<evidence type="ECO:0000256" key="2">
    <source>
        <dbReference type="ARBA" id="ARBA00004477"/>
    </source>
</evidence>
<dbReference type="InterPro" id="IPR037796">
    <property type="entry name" value="TAF6"/>
</dbReference>
<keyword evidence="11" id="KW-0804">Transcription</keyword>
<evidence type="ECO:0000256" key="5">
    <source>
        <dbReference type="ARBA" id="ARBA00017057"/>
    </source>
</evidence>
<dbReference type="GO" id="GO:0000124">
    <property type="term" value="C:SAGA complex"/>
    <property type="evidence" value="ECO:0007669"/>
    <property type="project" value="InterPro"/>
</dbReference>
<dbReference type="Pfam" id="PF07571">
    <property type="entry name" value="TAF6_C"/>
    <property type="match status" value="1"/>
</dbReference>
<keyword evidence="9" id="KW-0805">Transcription regulation</keyword>
<dbReference type="CDD" id="cd08050">
    <property type="entry name" value="TAF6C"/>
    <property type="match status" value="1"/>
</dbReference>
<evidence type="ECO:0000256" key="10">
    <source>
        <dbReference type="ARBA" id="ARBA00023136"/>
    </source>
</evidence>
<evidence type="ECO:0000256" key="12">
    <source>
        <dbReference type="ARBA" id="ARBA00023242"/>
    </source>
</evidence>
<protein>
    <recommendedName>
        <fullName evidence="5">Signal peptidase complex subunit 2</fullName>
    </recommendedName>
</protein>
<feature type="transmembrane region" description="Helical" evidence="13">
    <location>
        <begin position="49"/>
        <end position="67"/>
    </location>
</feature>
<feature type="transmembrane region" description="Helical" evidence="13">
    <location>
        <begin position="79"/>
        <end position="100"/>
    </location>
</feature>
<accession>A0A914PBK9</accession>
<dbReference type="InterPro" id="IPR011442">
    <property type="entry name" value="TAF6_C"/>
</dbReference>
<evidence type="ECO:0000256" key="4">
    <source>
        <dbReference type="ARBA" id="ARBA00007688"/>
    </source>
</evidence>
<dbReference type="InterPro" id="IPR016024">
    <property type="entry name" value="ARM-type_fold"/>
</dbReference>
<dbReference type="GO" id="GO:0005669">
    <property type="term" value="C:transcription factor TFIID complex"/>
    <property type="evidence" value="ECO:0007669"/>
    <property type="project" value="InterPro"/>
</dbReference>
<keyword evidence="6 13" id="KW-0812">Transmembrane</keyword>
<evidence type="ECO:0000256" key="13">
    <source>
        <dbReference type="SAM" id="Phobius"/>
    </source>
</evidence>
<keyword evidence="8 13" id="KW-1133">Transmembrane helix</keyword>
<dbReference type="PANTHER" id="PTHR10221">
    <property type="entry name" value="TRANSCRIPTION INITIATION FACTOR TFIID SUBUNIT 6"/>
    <property type="match status" value="1"/>
</dbReference>
<dbReference type="InterPro" id="IPR046344">
    <property type="entry name" value="TAF6_C_sf"/>
</dbReference>
<keyword evidence="15" id="KW-1185">Reference proteome</keyword>
<evidence type="ECO:0000259" key="14">
    <source>
        <dbReference type="Pfam" id="PF07571"/>
    </source>
</evidence>
<evidence type="ECO:0000256" key="1">
    <source>
        <dbReference type="ARBA" id="ARBA00004123"/>
    </source>
</evidence>
<dbReference type="GO" id="GO:0006465">
    <property type="term" value="P:signal peptide processing"/>
    <property type="evidence" value="ECO:0007669"/>
    <property type="project" value="InterPro"/>
</dbReference>
<comment type="similarity">
    <text evidence="4">Belongs to the TAF6 family.</text>
</comment>
<dbReference type="InterPro" id="IPR009582">
    <property type="entry name" value="Spc2/SPCS2"/>
</dbReference>
<organism evidence="15 16">
    <name type="scientific">Panagrolaimus davidi</name>
    <dbReference type="NCBI Taxonomy" id="227884"/>
    <lineage>
        <taxon>Eukaryota</taxon>
        <taxon>Metazoa</taxon>
        <taxon>Ecdysozoa</taxon>
        <taxon>Nematoda</taxon>
        <taxon>Chromadorea</taxon>
        <taxon>Rhabditida</taxon>
        <taxon>Tylenchina</taxon>
        <taxon>Panagrolaimomorpha</taxon>
        <taxon>Panagrolaimoidea</taxon>
        <taxon>Panagrolaimidae</taxon>
        <taxon>Panagrolaimus</taxon>
    </lineage>
</organism>
<dbReference type="GO" id="GO:0003713">
    <property type="term" value="F:transcription coactivator activity"/>
    <property type="evidence" value="ECO:0007669"/>
    <property type="project" value="TreeGrafter"/>
</dbReference>
<reference evidence="16" key="1">
    <citation type="submission" date="2022-11" db="UniProtKB">
        <authorList>
            <consortium name="WormBaseParasite"/>
        </authorList>
    </citation>
    <scope>IDENTIFICATION</scope>
</reference>
<keyword evidence="10 13" id="KW-0472">Membrane</keyword>
<sequence>MAAVEEIKEEEHRVNKWDGQTVKNTLDDIVKKLINENLPFKERFTLTDGRLALSTIAVLFALFALAYDFYNPFPKSKMVLAVCAASYFVLMGILQLYLWYVEKTIFYQAIEKDGKAKDRYWKWSSEMKRFDDKYTLSASYSQGDSFGKVSISKSIGQYISEDGLILLPTLKKEIQELYNQALKNAQKTKIPMQLTNGTSAIPFDTEFVKTISESVVGGAVSEQTADAVLTHLNCILRLILIASKDNRVACGRTEISVEDIRIAMKDLGLGTCLGFELEHRANFRATMSLPHEIKSVPKSIDELVPEIISKRVMADVTIKSHWLSIDGIQPAIPENPVTIVEDEPMEVTASEKLAIKRKPGPLLIKEAARKMPKTEQVQIKTTTTHTLSVEQQIFFKEIMETIMGSDETKRTEAIHCLRTDPGLQPLIPRFSNAIAEGVRCNLIQETVAFLIYLMRIIEAFVQNNTINIEKCLHELIPPIISCLVVRSPGIDVGPRSASWTLREFCAKLLHKIVQRYKIPQLKERLVRVFSNAFTRRDPYIPTLYGVIFAINLFGPEVIENILFPNLSAVKNAINSYRPINERRFNQEKTQQEKANGLSHEQQKLTDLVMKIATTYANSDRMTDKGLDSYRDLFGPFAQDVYE</sequence>